<evidence type="ECO:0000313" key="1">
    <source>
        <dbReference type="EMBL" id="AVB76207.1"/>
    </source>
</evidence>
<dbReference type="Proteomes" id="UP000239462">
    <property type="component" value="Chromosome"/>
</dbReference>
<dbReference type="KEGG" id="mmad:MMJJ_07960"/>
<evidence type="ECO:0000313" key="5">
    <source>
        <dbReference type="Proteomes" id="UP000567099"/>
    </source>
</evidence>
<reference evidence="1" key="2">
    <citation type="submission" date="2018-02" db="EMBL/GenBank/DDBJ databases">
        <title>Complete genome sequence of the Methanococcus maripaludis type strain JJ (DSM 2067), a model for selenoprotein synthesis in Archaea.</title>
        <authorList>
            <person name="Poehlein A."/>
            <person name="Heym D."/>
            <person name="Quitzke V."/>
            <person name="Fersch J."/>
            <person name="Daniel R."/>
            <person name="Rother M."/>
        </authorList>
    </citation>
    <scope>NUCLEOTIDE SEQUENCE [LARGE SCALE GENOMIC DNA]</scope>
    <source>
        <strain evidence="1">DSM 2067</strain>
    </source>
</reference>
<reference evidence="2 5" key="3">
    <citation type="submission" date="2020-07" db="EMBL/GenBank/DDBJ databases">
        <title>Genomic Encyclopedia of Type Strains, Phase IV (KMG-V): Genome sequencing to study the core and pangenomes of soil and plant-associated prokaryotes.</title>
        <authorList>
            <person name="Whitman W."/>
        </authorList>
    </citation>
    <scope>NUCLEOTIDE SEQUENCE [LARGE SCALE GENOMIC DNA]</scope>
    <source>
        <strain evidence="2 5">C13</strain>
        <strain evidence="3 6">D1</strain>
    </source>
</reference>
<gene>
    <name evidence="2" type="ORF">HNP94_001651</name>
    <name evidence="3" type="ORF">HNP96_001522</name>
    <name evidence="1" type="ORF">MMJJ_07960</name>
</gene>
<dbReference type="EMBL" id="JACDUO010000002">
    <property type="protein sequence ID" value="MBA2864629.1"/>
    <property type="molecule type" value="Genomic_DNA"/>
</dbReference>
<reference evidence="4" key="1">
    <citation type="journal article" date="2018" name="Genome Announc.">
        <title>Complete Genome Sequence of the Methanococcus maripaludis Type Strain JJ (DSM 2067), a Model for Selenoprotein Synthesis in Archaea.</title>
        <authorList>
            <person name="Poehlein A."/>
            <person name="Heym D."/>
            <person name="Quitzke V."/>
            <person name="Fersch J."/>
            <person name="Daniel R."/>
            <person name="Rother M."/>
        </authorList>
    </citation>
    <scope>NUCLEOTIDE SEQUENCE [LARGE SCALE GENOMIC DNA]</scope>
    <source>
        <strain evidence="4">DSM 2067</strain>
    </source>
</reference>
<dbReference type="GeneID" id="36101886"/>
<proteinExistence type="predicted"/>
<evidence type="ECO:0000313" key="6">
    <source>
        <dbReference type="Proteomes" id="UP000590564"/>
    </source>
</evidence>
<dbReference type="EMBL" id="JACHED010000003">
    <property type="protein sequence ID" value="MBB6497479.1"/>
    <property type="molecule type" value="Genomic_DNA"/>
</dbReference>
<dbReference type="RefSeq" id="WP_104837779.1">
    <property type="nucleotide sequence ID" value="NZ_CP026606.1"/>
</dbReference>
<dbReference type="AlphaFoldDB" id="A0A2L1CA09"/>
<protein>
    <submittedName>
        <fullName evidence="1">Uncharacterized protein</fullName>
    </submittedName>
</protein>
<name>A0A2L1CA09_METMI</name>
<accession>A0A2L1CA09</accession>
<evidence type="ECO:0000313" key="3">
    <source>
        <dbReference type="EMBL" id="MBB6497479.1"/>
    </source>
</evidence>
<dbReference type="Proteomes" id="UP000590564">
    <property type="component" value="Unassembled WGS sequence"/>
</dbReference>
<sequence length="65" mass="8152">MVHVSYSSVTEMLDHWKFKKNMRNRIKKSFNLERLFKTHEKYRDLESMVYNNIKKREEKEKKSKK</sequence>
<evidence type="ECO:0000313" key="2">
    <source>
        <dbReference type="EMBL" id="MBA2864629.1"/>
    </source>
</evidence>
<evidence type="ECO:0000313" key="4">
    <source>
        <dbReference type="Proteomes" id="UP000239462"/>
    </source>
</evidence>
<organism evidence="1 4">
    <name type="scientific">Methanococcus maripaludis</name>
    <name type="common">Methanococcus deltae</name>
    <dbReference type="NCBI Taxonomy" id="39152"/>
    <lineage>
        <taxon>Archaea</taxon>
        <taxon>Methanobacteriati</taxon>
        <taxon>Methanobacteriota</taxon>
        <taxon>Methanomada group</taxon>
        <taxon>Methanococci</taxon>
        <taxon>Methanococcales</taxon>
        <taxon>Methanococcaceae</taxon>
        <taxon>Methanococcus</taxon>
    </lineage>
</organism>
<dbReference type="Proteomes" id="UP000567099">
    <property type="component" value="Unassembled WGS sequence"/>
</dbReference>
<dbReference type="EMBL" id="CP026606">
    <property type="protein sequence ID" value="AVB76207.1"/>
    <property type="molecule type" value="Genomic_DNA"/>
</dbReference>